<evidence type="ECO:0000259" key="2">
    <source>
        <dbReference type="SMART" id="SM00479"/>
    </source>
</evidence>
<dbReference type="InterPro" id="IPR012337">
    <property type="entry name" value="RNaseH-like_sf"/>
</dbReference>
<reference evidence="3 4" key="1">
    <citation type="submission" date="2024-04" db="EMBL/GenBank/DDBJ databases">
        <title>Albibacterium profundi sp. nov., isolated from sediment of the Challenger Deep of Mariana Trench.</title>
        <authorList>
            <person name="Wang Y."/>
        </authorList>
    </citation>
    <scope>NUCLEOTIDE SEQUENCE [LARGE SCALE GENOMIC DNA]</scope>
    <source>
        <strain evidence="3 4">RHL897</strain>
    </source>
</reference>
<dbReference type="PANTHER" id="PTHR30231">
    <property type="entry name" value="DNA POLYMERASE III SUBUNIT EPSILON"/>
    <property type="match status" value="1"/>
</dbReference>
<sequence>MTLKLKRPLAIFDLETTGVNVASDRIVELCVLKAYPDGAEELRTLRINPEMPIPYESSVVHGIYDEDVANAPTFKEIAAELAEFLGDADLGGYNSNKFDIPLLMEEFLRANTDFSIANRFFVDVQNIFHQMEQRTLKAAYKFYCDKELVNAHSAEADVRATFEVLKAQVQRYEGQEWADKSGNVSVPVVNDIEALHKFTNLNRTVDFAGRLVYNSDNIEVFSFGKHKGKAVVDVFKIEPSYYSWMMRGDFPMYTKKCLEQIWNRCRQAPKSEGEQHAAQPASSNNTQRPQPQASTRSSGELDRGTGKGTSRANEPTTNYRKDHKRSQKPSKPITPDMLKNLQDRFKK</sequence>
<dbReference type="Pfam" id="PF20600">
    <property type="entry name" value="ExoX-like_C"/>
    <property type="match status" value="1"/>
</dbReference>
<dbReference type="Gene3D" id="3.30.420.10">
    <property type="entry name" value="Ribonuclease H-like superfamily/Ribonuclease H"/>
    <property type="match status" value="1"/>
</dbReference>
<dbReference type="Pfam" id="PF00929">
    <property type="entry name" value="RNase_T"/>
    <property type="match status" value="1"/>
</dbReference>
<dbReference type="InterPro" id="IPR013520">
    <property type="entry name" value="Ribonucl_H"/>
</dbReference>
<feature type="region of interest" description="Disordered" evidence="1">
    <location>
        <begin position="268"/>
        <end position="347"/>
    </location>
</feature>
<dbReference type="CDD" id="cd06127">
    <property type="entry name" value="DEDDh"/>
    <property type="match status" value="1"/>
</dbReference>
<proteinExistence type="predicted"/>
<gene>
    <name evidence="3" type="ORF">WKR92_01800</name>
</gene>
<evidence type="ECO:0000256" key="1">
    <source>
        <dbReference type="SAM" id="MobiDB-lite"/>
    </source>
</evidence>
<accession>A0ABV5CAJ3</accession>
<dbReference type="GO" id="GO:0004527">
    <property type="term" value="F:exonuclease activity"/>
    <property type="evidence" value="ECO:0007669"/>
    <property type="project" value="UniProtKB-KW"/>
</dbReference>
<dbReference type="EMBL" id="JBBVGT010000002">
    <property type="protein sequence ID" value="MFB5944559.1"/>
    <property type="molecule type" value="Genomic_DNA"/>
</dbReference>
<feature type="domain" description="Exonuclease" evidence="2">
    <location>
        <begin position="8"/>
        <end position="174"/>
    </location>
</feature>
<organism evidence="3 4">
    <name type="scientific">Albibacterium profundi</name>
    <dbReference type="NCBI Taxonomy" id="3134906"/>
    <lineage>
        <taxon>Bacteria</taxon>
        <taxon>Pseudomonadati</taxon>
        <taxon>Bacteroidota</taxon>
        <taxon>Sphingobacteriia</taxon>
        <taxon>Sphingobacteriales</taxon>
        <taxon>Sphingobacteriaceae</taxon>
        <taxon>Albibacterium</taxon>
    </lineage>
</organism>
<keyword evidence="3" id="KW-0378">Hydrolase</keyword>
<feature type="compositionally biased region" description="Polar residues" evidence="1">
    <location>
        <begin position="280"/>
        <end position="298"/>
    </location>
</feature>
<name>A0ABV5CAJ3_9SPHI</name>
<keyword evidence="3" id="KW-0540">Nuclease</keyword>
<dbReference type="Proteomes" id="UP001580928">
    <property type="component" value="Unassembled WGS sequence"/>
</dbReference>
<comment type="caution">
    <text evidence="3">The sequence shown here is derived from an EMBL/GenBank/DDBJ whole genome shotgun (WGS) entry which is preliminary data.</text>
</comment>
<dbReference type="RefSeq" id="WP_375556124.1">
    <property type="nucleotide sequence ID" value="NZ_JBBVGT010000002.1"/>
</dbReference>
<dbReference type="PANTHER" id="PTHR30231:SF41">
    <property type="entry name" value="DNA POLYMERASE III SUBUNIT EPSILON"/>
    <property type="match status" value="1"/>
</dbReference>
<feature type="compositionally biased region" description="Polar residues" evidence="1">
    <location>
        <begin position="308"/>
        <end position="318"/>
    </location>
</feature>
<evidence type="ECO:0000313" key="3">
    <source>
        <dbReference type="EMBL" id="MFB5944559.1"/>
    </source>
</evidence>
<keyword evidence="4" id="KW-1185">Reference proteome</keyword>
<evidence type="ECO:0000313" key="4">
    <source>
        <dbReference type="Proteomes" id="UP001580928"/>
    </source>
</evidence>
<keyword evidence="3" id="KW-0269">Exonuclease</keyword>
<dbReference type="SUPFAM" id="SSF53098">
    <property type="entry name" value="Ribonuclease H-like"/>
    <property type="match status" value="1"/>
</dbReference>
<dbReference type="InterPro" id="IPR046768">
    <property type="entry name" value="ExoX-like_C"/>
</dbReference>
<dbReference type="InterPro" id="IPR036397">
    <property type="entry name" value="RNaseH_sf"/>
</dbReference>
<protein>
    <submittedName>
        <fullName evidence="3">Exonuclease domain-containing protein</fullName>
    </submittedName>
</protein>
<dbReference type="SMART" id="SM00479">
    <property type="entry name" value="EXOIII"/>
    <property type="match status" value="1"/>
</dbReference>